<name>A0A540VLQ4_9CHLR</name>
<evidence type="ECO:0000313" key="2">
    <source>
        <dbReference type="EMBL" id="TQE97694.1"/>
    </source>
</evidence>
<dbReference type="RefSeq" id="WP_141608421.1">
    <property type="nucleotide sequence ID" value="NZ_VIGC02000002.1"/>
</dbReference>
<dbReference type="EMBL" id="VIGC01000002">
    <property type="protein sequence ID" value="TQE97694.1"/>
    <property type="molecule type" value="Genomic_DNA"/>
</dbReference>
<keyword evidence="1" id="KW-1133">Transmembrane helix</keyword>
<dbReference type="AlphaFoldDB" id="A0A540VLQ4"/>
<feature type="transmembrane region" description="Helical" evidence="1">
    <location>
        <begin position="113"/>
        <end position="135"/>
    </location>
</feature>
<sequence>MTESMPTRQPEHPTADPALAAAPGTEEAEVLYCANHPNVETLLRCNKCGKPICLKCAQLTDVGYRCKECIRNVQDNYFNAVTVDNAIAFAVALVIAGIAVPILSILLGMLRGFFFWGLIIAFMLGGGAGGALAQIIRAAVGRRRGRYLRYFALAGIICGSLASLVLLNLPLLNLPLLVFGVLATATAFQILR</sequence>
<proteinExistence type="predicted"/>
<accession>A0A540VLQ4</accession>
<evidence type="ECO:0000256" key="1">
    <source>
        <dbReference type="SAM" id="Phobius"/>
    </source>
</evidence>
<dbReference type="InParanoid" id="A0A540VLQ4"/>
<feature type="transmembrane region" description="Helical" evidence="1">
    <location>
        <begin position="147"/>
        <end position="166"/>
    </location>
</feature>
<keyword evidence="3" id="KW-1185">Reference proteome</keyword>
<keyword evidence="1" id="KW-0812">Transmembrane</keyword>
<evidence type="ECO:0000313" key="3">
    <source>
        <dbReference type="Proteomes" id="UP000317371"/>
    </source>
</evidence>
<organism evidence="2 3">
    <name type="scientific">Litorilinea aerophila</name>
    <dbReference type="NCBI Taxonomy" id="1204385"/>
    <lineage>
        <taxon>Bacteria</taxon>
        <taxon>Bacillati</taxon>
        <taxon>Chloroflexota</taxon>
        <taxon>Caldilineae</taxon>
        <taxon>Caldilineales</taxon>
        <taxon>Caldilineaceae</taxon>
        <taxon>Litorilinea</taxon>
    </lineage>
</organism>
<reference evidence="2 3" key="1">
    <citation type="submission" date="2019-06" db="EMBL/GenBank/DDBJ databases">
        <title>Genome sequence of Litorilinea aerophila BAA-2444.</title>
        <authorList>
            <person name="Maclea K.S."/>
            <person name="Maurais E.G."/>
            <person name="Iannazzi L.C."/>
        </authorList>
    </citation>
    <scope>NUCLEOTIDE SEQUENCE [LARGE SCALE GENOMIC DNA]</scope>
    <source>
        <strain evidence="2 3">ATCC BAA-2444</strain>
    </source>
</reference>
<feature type="transmembrane region" description="Helical" evidence="1">
    <location>
        <begin position="172"/>
        <end position="191"/>
    </location>
</feature>
<evidence type="ECO:0008006" key="4">
    <source>
        <dbReference type="Google" id="ProtNLM"/>
    </source>
</evidence>
<dbReference type="Proteomes" id="UP000317371">
    <property type="component" value="Unassembled WGS sequence"/>
</dbReference>
<protein>
    <recommendedName>
        <fullName evidence="4">B box-type domain-containing protein</fullName>
    </recommendedName>
</protein>
<dbReference type="OrthoDB" id="9807874at2"/>
<feature type="transmembrane region" description="Helical" evidence="1">
    <location>
        <begin position="86"/>
        <end position="107"/>
    </location>
</feature>
<keyword evidence="1" id="KW-0472">Membrane</keyword>
<gene>
    <name evidence="2" type="ORF">FKZ61_02150</name>
</gene>
<comment type="caution">
    <text evidence="2">The sequence shown here is derived from an EMBL/GenBank/DDBJ whole genome shotgun (WGS) entry which is preliminary data.</text>
</comment>